<dbReference type="Proteomes" id="UP000671836">
    <property type="component" value="Chromosome"/>
</dbReference>
<dbReference type="PROSITE" id="PS50294">
    <property type="entry name" value="WD_REPEATS_REGION"/>
    <property type="match status" value="3"/>
</dbReference>
<gene>
    <name evidence="4" type="ORF">J3S04_14195</name>
</gene>
<feature type="repeat" description="WD" evidence="3">
    <location>
        <begin position="1"/>
        <end position="41"/>
    </location>
</feature>
<feature type="repeat" description="WD" evidence="3">
    <location>
        <begin position="83"/>
        <end position="114"/>
    </location>
</feature>
<proteinExistence type="predicted"/>
<protein>
    <submittedName>
        <fullName evidence="4">WD40 repeat domain-containing protein</fullName>
    </submittedName>
</protein>
<dbReference type="RefSeq" id="WP_086570871.1">
    <property type="nucleotide sequence ID" value="NZ_CP071595.1"/>
</dbReference>
<dbReference type="InterPro" id="IPR020472">
    <property type="entry name" value="WD40_PAC1"/>
</dbReference>
<feature type="repeat" description="WD" evidence="3">
    <location>
        <begin position="483"/>
        <end position="515"/>
    </location>
</feature>
<dbReference type="InterPro" id="IPR036322">
    <property type="entry name" value="WD40_repeat_dom_sf"/>
</dbReference>
<keyword evidence="1 3" id="KW-0853">WD repeat</keyword>
<dbReference type="EMBL" id="CP071595">
    <property type="protein sequence ID" value="QSY51881.1"/>
    <property type="molecule type" value="Genomic_DNA"/>
</dbReference>
<dbReference type="CDD" id="cd00200">
    <property type="entry name" value="WD40"/>
    <property type="match status" value="1"/>
</dbReference>
<evidence type="ECO:0000313" key="4">
    <source>
        <dbReference type="EMBL" id="QSY51881.1"/>
    </source>
</evidence>
<dbReference type="InterPro" id="IPR001680">
    <property type="entry name" value="WD40_rpt"/>
</dbReference>
<reference evidence="4 5" key="1">
    <citation type="submission" date="2021-03" db="EMBL/GenBank/DDBJ databases">
        <title>Streptomyces strains.</title>
        <authorList>
            <person name="Lund M.B."/>
            <person name="Toerring T."/>
        </authorList>
    </citation>
    <scope>NUCLEOTIDE SEQUENCE [LARGE SCALE GENOMIC DNA]</scope>
    <source>
        <strain evidence="4 5">KCC S-1010</strain>
    </source>
</reference>
<dbReference type="PANTHER" id="PTHR19848:SF8">
    <property type="entry name" value="F-BOX AND WD REPEAT DOMAIN CONTAINING 7"/>
    <property type="match status" value="1"/>
</dbReference>
<feature type="repeat" description="WD" evidence="3">
    <location>
        <begin position="203"/>
        <end position="235"/>
    </location>
</feature>
<keyword evidence="5" id="KW-1185">Reference proteome</keyword>
<dbReference type="PRINTS" id="PR00320">
    <property type="entry name" value="GPROTEINBRPT"/>
</dbReference>
<feature type="repeat" description="WD" evidence="3">
    <location>
        <begin position="41"/>
        <end position="82"/>
    </location>
</feature>
<organism evidence="4 5">
    <name type="scientific">Streptomyces griseocarneus</name>
    <dbReference type="NCBI Taxonomy" id="51201"/>
    <lineage>
        <taxon>Bacteria</taxon>
        <taxon>Bacillati</taxon>
        <taxon>Actinomycetota</taxon>
        <taxon>Actinomycetes</taxon>
        <taxon>Kitasatosporales</taxon>
        <taxon>Streptomycetaceae</taxon>
        <taxon>Streptomyces</taxon>
    </lineage>
</organism>
<keyword evidence="2" id="KW-0677">Repeat</keyword>
<dbReference type="SUPFAM" id="SSF50978">
    <property type="entry name" value="WD40 repeat-like"/>
    <property type="match status" value="2"/>
</dbReference>
<evidence type="ECO:0000256" key="1">
    <source>
        <dbReference type="ARBA" id="ARBA00022574"/>
    </source>
</evidence>
<dbReference type="PROSITE" id="PS50082">
    <property type="entry name" value="WD_REPEATS_2"/>
    <property type="match status" value="6"/>
</dbReference>
<accession>A0ABX7RY27</accession>
<dbReference type="Pfam" id="PF00400">
    <property type="entry name" value="WD40"/>
    <property type="match status" value="5"/>
</dbReference>
<feature type="repeat" description="WD" evidence="3">
    <location>
        <begin position="124"/>
        <end position="164"/>
    </location>
</feature>
<dbReference type="SMART" id="SM00320">
    <property type="entry name" value="WD40"/>
    <property type="match status" value="9"/>
</dbReference>
<evidence type="ECO:0000256" key="2">
    <source>
        <dbReference type="ARBA" id="ARBA00022737"/>
    </source>
</evidence>
<evidence type="ECO:0000313" key="5">
    <source>
        <dbReference type="Proteomes" id="UP000671836"/>
    </source>
</evidence>
<dbReference type="Gene3D" id="2.130.10.10">
    <property type="entry name" value="YVTN repeat-like/Quinoprotein amine dehydrogenase"/>
    <property type="match status" value="3"/>
</dbReference>
<sequence length="561" mass="59990">MIRHRGPISGIAALPDTYVATAGYDNQVILWNAADKRPLARSQHDHLANQVTFSPDGKFLVTSSSDYTARLWSLPDLKLLAVLADHEDDVEMSVFHPSQPLIATASRDHRVRVYGFDGALRTTFEGHTADVISVVWAGDDEIVSSSDDGTIKRWSLASGSMVADIDLGGVETDTVALASNGTVYAGNDDGEIVIVTADGTSTRPAHDAGIKRLVYNGARELLVSLSYDRTLRVWDTAAGLAPVASSSLPSDVWPRSCAFLDDTTLVFATFGSSYATYRIEDEKWDLRGVEPTQGANAVITHQDTTLTIGDAGILWQDGAERARTGSLCNFLTPVGDRVVTGGQMGTVFDAFTGDVLHQHRSPLNCGAAFIRDGRPHVVVGTYTGEGLVFSLTEAGEFRHEATLPLHSNAVKGVAVAGDVIFSVCADAEAAWFSTGTLTEVARVPEAHDRIANGCVGFADGEFASISRDLKLRIWTGTEAEVLDTPHDHSIKSVSASTDGRFIATGAYNGLVAVYDREAAAWTTVLRPTTAGISSLHYDAAERCFLASSYDGDVHRITPGQA</sequence>
<evidence type="ECO:0000256" key="3">
    <source>
        <dbReference type="PROSITE-ProRule" id="PRU00221"/>
    </source>
</evidence>
<name>A0ABX7RY27_9ACTN</name>
<dbReference type="InterPro" id="IPR015943">
    <property type="entry name" value="WD40/YVTN_repeat-like_dom_sf"/>
</dbReference>
<dbReference type="PANTHER" id="PTHR19848">
    <property type="entry name" value="WD40 REPEAT PROTEIN"/>
    <property type="match status" value="1"/>
</dbReference>